<organism evidence="1 2">
    <name type="scientific">Alternaria gaisen</name>
    <dbReference type="NCBI Taxonomy" id="167740"/>
    <lineage>
        <taxon>Eukaryota</taxon>
        <taxon>Fungi</taxon>
        <taxon>Dikarya</taxon>
        <taxon>Ascomycota</taxon>
        <taxon>Pezizomycotina</taxon>
        <taxon>Dothideomycetes</taxon>
        <taxon>Pleosporomycetidae</taxon>
        <taxon>Pleosporales</taxon>
        <taxon>Pleosporineae</taxon>
        <taxon>Pleosporaceae</taxon>
        <taxon>Alternaria</taxon>
        <taxon>Alternaria sect. Alternaria</taxon>
    </lineage>
</organism>
<evidence type="ECO:0000313" key="2">
    <source>
        <dbReference type="Proteomes" id="UP000293547"/>
    </source>
</evidence>
<protein>
    <submittedName>
        <fullName evidence="1">Uncharacterized protein</fullName>
    </submittedName>
</protein>
<sequence>MVDSIPHSSPPDTGICWECQGIPTSSFFESGASLRDMRSGGSGLLFRGTWDEVRKGCALCNSLMAYFKVSSGSEDDAGDSRDFLEKHISSYWSSLESQGTKFLCFAIVTSARSAYFAQSDSLQSVPANLGDIMLAKSWIFKCLQLHKEDCGQDSSSGFPLKVIDCASRKLCEIAPGTPYVCLSYVWGNASFAHEISSALSGCLPKTIEDSIWVTLQLGYSYIWIDRYCIDQQNDAEKHRLIMNMGAVYRGATLTIIAAAGDSPHNGLPGINGTPRGQQYSHAVGTSGQRILGLEVPKYDIQDSVWNTRGWTFQELVLSRRRLVFTRSQMYFQCNNMHDLENLPSRHPASPNPDPSLDAGIGHDDLIVFPNLDIKSTVQTLYLQIQEYYRRRLSFREDIIKAVTGIINAFELGKDTDRIHATQVFGLPIFYSQASPTFRLLFKKKCKPTAFTPTSTFAYSLTWSTSVYGYDGYSGVTDTLFPSWSWASCKAHDDQIYNGNLTWEASLVDFSCEESLQVWINDESGRSVELDHYIKAWAQEDDRLLVPKISISSWVVSCDAKPYQNGWPLALGFTRRDYMNLDYLETPPGDGLATIYLGRNQLSNGTDDEEWTTAVLLVVEKVDDSTWRRIGVLRCERKRVLHRESTLTWLNRVKREGGWEMRTLCLV</sequence>
<proteinExistence type="predicted"/>
<accession>A0ACB6F4U2</accession>
<comment type="caution">
    <text evidence="1">The sequence shown here is derived from an EMBL/GenBank/DDBJ whole genome shotgun (WGS) entry which is preliminary data.</text>
</comment>
<dbReference type="Proteomes" id="UP000293547">
    <property type="component" value="Unassembled WGS sequence"/>
</dbReference>
<dbReference type="EMBL" id="PDWZ02000018">
    <property type="protein sequence ID" value="KAB2099293.1"/>
    <property type="molecule type" value="Genomic_DNA"/>
</dbReference>
<keyword evidence="2" id="KW-1185">Reference proteome</keyword>
<name>A0ACB6F4U2_9PLEO</name>
<evidence type="ECO:0000313" key="1">
    <source>
        <dbReference type="EMBL" id="KAB2099293.1"/>
    </source>
</evidence>
<reference evidence="1 2" key="1">
    <citation type="journal article" date="2019" name="bioRxiv">
        <title>Genomics, evolutionary history and diagnostics of the Alternaria alternata species group including apple and Asian pear pathotypes.</title>
        <authorList>
            <person name="Armitage A.D."/>
            <person name="Cockerton H.M."/>
            <person name="Sreenivasaprasad S."/>
            <person name="Woodhall J.W."/>
            <person name="Lane C.R."/>
            <person name="Harrison R.J."/>
            <person name="Clarkson J.P."/>
        </authorList>
    </citation>
    <scope>NUCLEOTIDE SEQUENCE [LARGE SCALE GENOMIC DNA]</scope>
    <source>
        <strain evidence="1 2">FERA 650</strain>
    </source>
</reference>
<gene>
    <name evidence="1" type="ORF">AG0111_0g12541</name>
</gene>